<evidence type="ECO:0008006" key="4">
    <source>
        <dbReference type="Google" id="ProtNLM"/>
    </source>
</evidence>
<feature type="compositionally biased region" description="Basic and acidic residues" evidence="1">
    <location>
        <begin position="65"/>
        <end position="74"/>
    </location>
</feature>
<gene>
    <name evidence="2" type="ORF">ACFQ02_03770</name>
</gene>
<accession>A0ABW3I8G8</accession>
<proteinExistence type="predicted"/>
<feature type="region of interest" description="Disordered" evidence="1">
    <location>
        <begin position="65"/>
        <end position="85"/>
    </location>
</feature>
<dbReference type="PROSITE" id="PS51257">
    <property type="entry name" value="PROKAR_LIPOPROTEIN"/>
    <property type="match status" value="1"/>
</dbReference>
<sequence>MKKPFSYHLTSFIGAMIVGLVLGVSCGTDPIKTAQQAEITNTDSLEDWYQSQGYSLEQLAELKAQAEQRWHEEQQPQTELAKGTH</sequence>
<keyword evidence="3" id="KW-1185">Reference proteome</keyword>
<evidence type="ECO:0000313" key="3">
    <source>
        <dbReference type="Proteomes" id="UP001596996"/>
    </source>
</evidence>
<organism evidence="2 3">
    <name type="scientific">Seminibacterium arietis</name>
    <dbReference type="NCBI Taxonomy" id="1173502"/>
    <lineage>
        <taxon>Bacteria</taxon>
        <taxon>Pseudomonadati</taxon>
        <taxon>Pseudomonadota</taxon>
        <taxon>Gammaproteobacteria</taxon>
        <taxon>Pasteurellales</taxon>
        <taxon>Pasteurellaceae</taxon>
        <taxon>Seminibacterium</taxon>
    </lineage>
</organism>
<protein>
    <recommendedName>
        <fullName evidence="4">Secreted protein</fullName>
    </recommendedName>
</protein>
<dbReference type="RefSeq" id="WP_380819514.1">
    <property type="nucleotide sequence ID" value="NZ_JBHTJN010000008.1"/>
</dbReference>
<dbReference type="Proteomes" id="UP001596996">
    <property type="component" value="Unassembled WGS sequence"/>
</dbReference>
<name>A0ABW3I8G8_9PAST</name>
<dbReference type="EMBL" id="JBHTJN010000008">
    <property type="protein sequence ID" value="MFD0965970.1"/>
    <property type="molecule type" value="Genomic_DNA"/>
</dbReference>
<reference evidence="3" key="1">
    <citation type="journal article" date="2019" name="Int. J. Syst. Evol. Microbiol.">
        <title>The Global Catalogue of Microorganisms (GCM) 10K type strain sequencing project: providing services to taxonomists for standard genome sequencing and annotation.</title>
        <authorList>
            <consortium name="The Broad Institute Genomics Platform"/>
            <consortium name="The Broad Institute Genome Sequencing Center for Infectious Disease"/>
            <person name="Wu L."/>
            <person name="Ma J."/>
        </authorList>
    </citation>
    <scope>NUCLEOTIDE SEQUENCE [LARGE SCALE GENOMIC DNA]</scope>
    <source>
        <strain evidence="3">CCUG 61707</strain>
    </source>
</reference>
<comment type="caution">
    <text evidence="2">The sequence shown here is derived from an EMBL/GenBank/DDBJ whole genome shotgun (WGS) entry which is preliminary data.</text>
</comment>
<evidence type="ECO:0000313" key="2">
    <source>
        <dbReference type="EMBL" id="MFD0965970.1"/>
    </source>
</evidence>
<evidence type="ECO:0000256" key="1">
    <source>
        <dbReference type="SAM" id="MobiDB-lite"/>
    </source>
</evidence>